<keyword evidence="2" id="KW-1133">Transmembrane helix</keyword>
<accession>A0A502CZ50</accession>
<evidence type="ECO:0000256" key="1">
    <source>
        <dbReference type="SAM" id="MobiDB-lite"/>
    </source>
</evidence>
<evidence type="ECO:0000313" key="4">
    <source>
        <dbReference type="Proteomes" id="UP000317722"/>
    </source>
</evidence>
<dbReference type="Proteomes" id="UP000317722">
    <property type="component" value="Unassembled WGS sequence"/>
</dbReference>
<feature type="transmembrane region" description="Helical" evidence="2">
    <location>
        <begin position="48"/>
        <end position="69"/>
    </location>
</feature>
<proteinExistence type="predicted"/>
<dbReference type="NCBIfam" id="NF038083">
    <property type="entry name" value="CU044_5270_fam"/>
    <property type="match status" value="1"/>
</dbReference>
<gene>
    <name evidence="3" type="ORF">EAH86_09650</name>
</gene>
<protein>
    <recommendedName>
        <fullName evidence="5">CU044_5270 family protein</fullName>
    </recommendedName>
</protein>
<reference evidence="3 4" key="1">
    <citation type="journal article" date="2019" name="Environ. Microbiol.">
        <title>Species interactions and distinct microbial communities in high Arctic permafrost affected cryosols are associated with the CH4 and CO2 gas fluxes.</title>
        <authorList>
            <person name="Altshuler I."/>
            <person name="Hamel J."/>
            <person name="Turney S."/>
            <person name="Magnuson E."/>
            <person name="Levesque R."/>
            <person name="Greer C."/>
            <person name="Whyte L.G."/>
        </authorList>
    </citation>
    <scope>NUCLEOTIDE SEQUENCE [LARGE SCALE GENOMIC DNA]</scope>
    <source>
        <strain evidence="3 4">S9.3A</strain>
    </source>
</reference>
<sequence>MSDELILLRDANPAPSASDRGLDDRAREDLRTILRPDAPSRGRAHRRWTWSALAAAAAVTAVVLGLHGVTHPTPAFAATPPTLRITPLTGTADVTLARLAERARKQQGLPATGSQVINTQDWSLSTRIDGQQVTSAVIPIETLLRWNADRSGLLQTSTGEPSFPDKDSREAWRRSGQPGREGTVLSRTTFNPGEFNPMWQTAPPTNATALAKYLQTGHPIRDLGTAELFVAVTDLARERQLTQPQKAAVLQVLAAAPDVQVLGSVRDRLNRRGVAIATDSDHSGLMTRYILIFDPSTGTLNGSEQWLTTSAGSLNVRVPAVIAYSLWK</sequence>
<evidence type="ECO:0000313" key="3">
    <source>
        <dbReference type="EMBL" id="TPG17031.1"/>
    </source>
</evidence>
<dbReference type="AlphaFoldDB" id="A0A502CZ50"/>
<dbReference type="EMBL" id="RCZM01000003">
    <property type="protein sequence ID" value="TPG17031.1"/>
    <property type="molecule type" value="Genomic_DNA"/>
</dbReference>
<dbReference type="RefSeq" id="WP_170212790.1">
    <property type="nucleotide sequence ID" value="NZ_RCZM01000003.1"/>
</dbReference>
<keyword evidence="2" id="KW-0472">Membrane</keyword>
<evidence type="ECO:0000256" key="2">
    <source>
        <dbReference type="SAM" id="Phobius"/>
    </source>
</evidence>
<keyword evidence="4" id="KW-1185">Reference proteome</keyword>
<keyword evidence="2" id="KW-0812">Transmembrane</keyword>
<feature type="compositionally biased region" description="Basic and acidic residues" evidence="1">
    <location>
        <begin position="163"/>
        <end position="173"/>
    </location>
</feature>
<evidence type="ECO:0008006" key="5">
    <source>
        <dbReference type="Google" id="ProtNLM"/>
    </source>
</evidence>
<comment type="caution">
    <text evidence="3">The sequence shown here is derived from an EMBL/GenBank/DDBJ whole genome shotgun (WGS) entry which is preliminary data.</text>
</comment>
<organism evidence="3 4">
    <name type="scientific">Pedococcus bigeumensis</name>
    <dbReference type="NCBI Taxonomy" id="433644"/>
    <lineage>
        <taxon>Bacteria</taxon>
        <taxon>Bacillati</taxon>
        <taxon>Actinomycetota</taxon>
        <taxon>Actinomycetes</taxon>
        <taxon>Micrococcales</taxon>
        <taxon>Intrasporangiaceae</taxon>
        <taxon>Pedococcus</taxon>
    </lineage>
</organism>
<name>A0A502CZ50_9MICO</name>
<feature type="region of interest" description="Disordered" evidence="1">
    <location>
        <begin position="154"/>
        <end position="194"/>
    </location>
</feature>
<dbReference type="InterPro" id="IPR047789">
    <property type="entry name" value="CU044_5270-like"/>
</dbReference>